<evidence type="ECO:0000313" key="3">
    <source>
        <dbReference type="Proteomes" id="UP000222542"/>
    </source>
</evidence>
<accession>A0A2G2ZIX6</accession>
<reference evidence="2 3" key="2">
    <citation type="journal article" date="2017" name="Genome Biol.">
        <title>New reference genome sequences of hot pepper reveal the massive evolution of plant disease-resistance genes by retroduplication.</title>
        <authorList>
            <person name="Kim S."/>
            <person name="Park J."/>
            <person name="Yeom S.I."/>
            <person name="Kim Y.M."/>
            <person name="Seo E."/>
            <person name="Kim K.T."/>
            <person name="Kim M.S."/>
            <person name="Lee J.M."/>
            <person name="Cheong K."/>
            <person name="Shin H.S."/>
            <person name="Kim S.B."/>
            <person name="Han K."/>
            <person name="Lee J."/>
            <person name="Park M."/>
            <person name="Lee H.A."/>
            <person name="Lee H.Y."/>
            <person name="Lee Y."/>
            <person name="Oh S."/>
            <person name="Lee J.H."/>
            <person name="Choi E."/>
            <person name="Choi E."/>
            <person name="Lee S.E."/>
            <person name="Jeon J."/>
            <person name="Kim H."/>
            <person name="Choi G."/>
            <person name="Song H."/>
            <person name="Lee J."/>
            <person name="Lee S.C."/>
            <person name="Kwon J.K."/>
            <person name="Lee H.Y."/>
            <person name="Koo N."/>
            <person name="Hong Y."/>
            <person name="Kim R.W."/>
            <person name="Kang W.H."/>
            <person name="Huh J.H."/>
            <person name="Kang B.C."/>
            <person name="Yang T.J."/>
            <person name="Lee Y.H."/>
            <person name="Bennetzen J.L."/>
            <person name="Choi D."/>
        </authorList>
    </citation>
    <scope>NUCLEOTIDE SEQUENCE [LARGE SCALE GENOMIC DNA]</scope>
    <source>
        <strain evidence="3">cv. CM334</strain>
    </source>
</reference>
<name>A0A2G2ZIX6_CAPAN</name>
<dbReference type="AlphaFoldDB" id="A0A2G2ZIX6"/>
<evidence type="ECO:0000313" key="2">
    <source>
        <dbReference type="EMBL" id="PHT81940.1"/>
    </source>
</evidence>
<reference evidence="2 3" key="1">
    <citation type="journal article" date="2014" name="Nat. Genet.">
        <title>Genome sequence of the hot pepper provides insights into the evolution of pungency in Capsicum species.</title>
        <authorList>
            <person name="Kim S."/>
            <person name="Park M."/>
            <person name="Yeom S.I."/>
            <person name="Kim Y.M."/>
            <person name="Lee J.M."/>
            <person name="Lee H.A."/>
            <person name="Seo E."/>
            <person name="Choi J."/>
            <person name="Cheong K."/>
            <person name="Kim K.T."/>
            <person name="Jung K."/>
            <person name="Lee G.W."/>
            <person name="Oh S.K."/>
            <person name="Bae C."/>
            <person name="Kim S.B."/>
            <person name="Lee H.Y."/>
            <person name="Kim S.Y."/>
            <person name="Kim M.S."/>
            <person name="Kang B.C."/>
            <person name="Jo Y.D."/>
            <person name="Yang H.B."/>
            <person name="Jeong H.J."/>
            <person name="Kang W.H."/>
            <person name="Kwon J.K."/>
            <person name="Shin C."/>
            <person name="Lim J.Y."/>
            <person name="Park J.H."/>
            <person name="Huh J.H."/>
            <person name="Kim J.S."/>
            <person name="Kim B.D."/>
            <person name="Cohen O."/>
            <person name="Paran I."/>
            <person name="Suh M.C."/>
            <person name="Lee S.B."/>
            <person name="Kim Y.K."/>
            <person name="Shin Y."/>
            <person name="Noh S.J."/>
            <person name="Park J."/>
            <person name="Seo Y.S."/>
            <person name="Kwon S.Y."/>
            <person name="Kim H.A."/>
            <person name="Park J.M."/>
            <person name="Kim H.J."/>
            <person name="Choi S.B."/>
            <person name="Bosland P.W."/>
            <person name="Reeves G."/>
            <person name="Jo S.H."/>
            <person name="Lee B.W."/>
            <person name="Cho H.T."/>
            <person name="Choi H.S."/>
            <person name="Lee M.S."/>
            <person name="Yu Y."/>
            <person name="Do Choi Y."/>
            <person name="Park B.S."/>
            <person name="van Deynze A."/>
            <person name="Ashrafi H."/>
            <person name="Hill T."/>
            <person name="Kim W.T."/>
            <person name="Pai H.S."/>
            <person name="Ahn H.K."/>
            <person name="Yeam I."/>
            <person name="Giovannoni J.J."/>
            <person name="Rose J.K."/>
            <person name="Sorensen I."/>
            <person name="Lee S.J."/>
            <person name="Kim R.W."/>
            <person name="Choi I.Y."/>
            <person name="Choi B.S."/>
            <person name="Lim J.S."/>
            <person name="Lee Y.H."/>
            <person name="Choi D."/>
        </authorList>
    </citation>
    <scope>NUCLEOTIDE SEQUENCE [LARGE SCALE GENOMIC DNA]</scope>
    <source>
        <strain evidence="3">cv. CM334</strain>
    </source>
</reference>
<dbReference type="EMBL" id="AYRZ02000005">
    <property type="protein sequence ID" value="PHT81940.1"/>
    <property type="molecule type" value="Genomic_DNA"/>
</dbReference>
<protein>
    <submittedName>
        <fullName evidence="2">Uncharacterized protein</fullName>
    </submittedName>
</protein>
<evidence type="ECO:0000256" key="1">
    <source>
        <dbReference type="SAM" id="Coils"/>
    </source>
</evidence>
<dbReference type="Proteomes" id="UP000222542">
    <property type="component" value="Unassembled WGS sequence"/>
</dbReference>
<keyword evidence="3" id="KW-1185">Reference proteome</keyword>
<keyword evidence="1" id="KW-0175">Coiled coil</keyword>
<feature type="coiled-coil region" evidence="1">
    <location>
        <begin position="132"/>
        <end position="166"/>
    </location>
</feature>
<sequence length="206" mass="23372">MRPSLEEPSNANLHMVKISGNNISSSRTLTAIKELKNVNRLDAPHCSRPQASGESVAGPDSIKASCALKFKNLLESFFELFTSYDQARSTLIDKAEEIEKSESYIKAKEHLELVMKERDEKSEELPVAYQYLEKERKKVKKFKSLRDAAKEEVRKIESKVSTAEEEFNKCADIPLATQNASNDVDQKKQVLEDSLQDLVNYKLCLD</sequence>
<comment type="caution">
    <text evidence="2">The sequence shown here is derived from an EMBL/GenBank/DDBJ whole genome shotgun (WGS) entry which is preliminary data.</text>
</comment>
<gene>
    <name evidence="2" type="ORF">T459_14955</name>
</gene>
<dbReference type="STRING" id="4072.A0A2G2ZIX6"/>
<dbReference type="Gramene" id="PHT81940">
    <property type="protein sequence ID" value="PHT81940"/>
    <property type="gene ID" value="T459_14955"/>
</dbReference>
<dbReference type="OMA" id="NANLHMV"/>
<proteinExistence type="predicted"/>
<organism evidence="2 3">
    <name type="scientific">Capsicum annuum</name>
    <name type="common">Capsicum pepper</name>
    <dbReference type="NCBI Taxonomy" id="4072"/>
    <lineage>
        <taxon>Eukaryota</taxon>
        <taxon>Viridiplantae</taxon>
        <taxon>Streptophyta</taxon>
        <taxon>Embryophyta</taxon>
        <taxon>Tracheophyta</taxon>
        <taxon>Spermatophyta</taxon>
        <taxon>Magnoliopsida</taxon>
        <taxon>eudicotyledons</taxon>
        <taxon>Gunneridae</taxon>
        <taxon>Pentapetalae</taxon>
        <taxon>asterids</taxon>
        <taxon>lamiids</taxon>
        <taxon>Solanales</taxon>
        <taxon>Solanaceae</taxon>
        <taxon>Solanoideae</taxon>
        <taxon>Capsiceae</taxon>
        <taxon>Capsicum</taxon>
    </lineage>
</organism>